<accession>A0ABW9RRD3</accession>
<evidence type="ECO:0000313" key="1">
    <source>
        <dbReference type="EMBL" id="MTI25848.1"/>
    </source>
</evidence>
<protein>
    <submittedName>
        <fullName evidence="1">Uncharacterized protein</fullName>
    </submittedName>
</protein>
<name>A0ABW9RRD3_9BACT</name>
<comment type="caution">
    <text evidence="1">The sequence shown here is derived from an EMBL/GenBank/DDBJ whole genome shotgun (WGS) entry which is preliminary data.</text>
</comment>
<keyword evidence="2" id="KW-1185">Reference proteome</keyword>
<organism evidence="1 2">
    <name type="scientific">Fulvivirga kasyanovii</name>
    <dbReference type="NCBI Taxonomy" id="396812"/>
    <lineage>
        <taxon>Bacteria</taxon>
        <taxon>Pseudomonadati</taxon>
        <taxon>Bacteroidota</taxon>
        <taxon>Cytophagia</taxon>
        <taxon>Cytophagales</taxon>
        <taxon>Fulvivirgaceae</taxon>
        <taxon>Fulvivirga</taxon>
    </lineage>
</organism>
<gene>
    <name evidence="1" type="ORF">E1163_12910</name>
</gene>
<sequence length="79" mass="9152">MKIIFNPKFKSEKQEVNCFLSLRDGLQIPRTPVHHCENFFKKISKSGNGFKKNTTNRQVETEKPSALKAARERVGEFKI</sequence>
<dbReference type="Proteomes" id="UP000798808">
    <property type="component" value="Unassembled WGS sequence"/>
</dbReference>
<proteinExistence type="predicted"/>
<dbReference type="RefSeq" id="WP_155172389.1">
    <property type="nucleotide sequence ID" value="NZ_BAAAFL010000017.1"/>
</dbReference>
<reference evidence="1 2" key="1">
    <citation type="submission" date="2019-02" db="EMBL/GenBank/DDBJ databases">
        <authorList>
            <person name="Goldberg S.R."/>
            <person name="Haltli B.A."/>
            <person name="Correa H."/>
            <person name="Russell K.G."/>
        </authorList>
    </citation>
    <scope>NUCLEOTIDE SEQUENCE [LARGE SCALE GENOMIC DNA]</scope>
    <source>
        <strain evidence="1 2">JCM 16186</strain>
    </source>
</reference>
<evidence type="ECO:0000313" key="2">
    <source>
        <dbReference type="Proteomes" id="UP000798808"/>
    </source>
</evidence>
<dbReference type="EMBL" id="SMLW01000546">
    <property type="protein sequence ID" value="MTI25848.1"/>
    <property type="molecule type" value="Genomic_DNA"/>
</dbReference>